<reference evidence="2" key="1">
    <citation type="journal article" date="2020" name="Plant Biotechnol. J.">
        <title>The pomegranate (Punica granatum L.) draft genome dissects genetic divergence between soft- and hard-seeded cultivars.</title>
        <authorList>
            <person name="Luo X."/>
            <person name="Li H."/>
            <person name="Wu Z."/>
            <person name="Yao W."/>
            <person name="Zhao P."/>
            <person name="Cao D."/>
            <person name="Yu H."/>
            <person name="Li K."/>
            <person name="Poudel K."/>
            <person name="Zhao D."/>
            <person name="Zhang F."/>
            <person name="Xia X."/>
            <person name="Chen L."/>
            <person name="Wang Q."/>
            <person name="Jing D."/>
            <person name="Cao S."/>
        </authorList>
    </citation>
    <scope>NUCLEOTIDE SEQUENCE [LARGE SCALE GENOMIC DNA]</scope>
    <source>
        <strain evidence="2">cv. Tunisia</strain>
    </source>
</reference>
<gene>
    <name evidence="3" type="primary">LOC116209519</name>
</gene>
<dbReference type="AlphaFoldDB" id="A0A6P8DXF3"/>
<keyword evidence="2" id="KW-1185">Reference proteome</keyword>
<name>A0A6P8DXF3_PUNGR</name>
<dbReference type="CDD" id="cd22645">
    <property type="entry name" value="BIC1_CID"/>
    <property type="match status" value="1"/>
</dbReference>
<evidence type="ECO:0000256" key="1">
    <source>
        <dbReference type="SAM" id="MobiDB-lite"/>
    </source>
</evidence>
<dbReference type="OrthoDB" id="672067at2759"/>
<evidence type="ECO:0000313" key="2">
    <source>
        <dbReference type="Proteomes" id="UP000515151"/>
    </source>
</evidence>
<dbReference type="InterPro" id="IPR040374">
    <property type="entry name" value="BIC"/>
</dbReference>
<dbReference type="Proteomes" id="UP000515151">
    <property type="component" value="Chromosome 5"/>
</dbReference>
<organism evidence="2 3">
    <name type="scientific">Punica granatum</name>
    <name type="common">Pomegranate</name>
    <dbReference type="NCBI Taxonomy" id="22663"/>
    <lineage>
        <taxon>Eukaryota</taxon>
        <taxon>Viridiplantae</taxon>
        <taxon>Streptophyta</taxon>
        <taxon>Embryophyta</taxon>
        <taxon>Tracheophyta</taxon>
        <taxon>Spermatophyta</taxon>
        <taxon>Magnoliopsida</taxon>
        <taxon>eudicotyledons</taxon>
        <taxon>Gunneridae</taxon>
        <taxon>Pentapetalae</taxon>
        <taxon>rosids</taxon>
        <taxon>malvids</taxon>
        <taxon>Myrtales</taxon>
        <taxon>Lythraceae</taxon>
        <taxon>Punica</taxon>
    </lineage>
</organism>
<dbReference type="GeneID" id="116209519"/>
<accession>A0A6P8DXF3</accession>
<dbReference type="PANTHER" id="PTHR34207:SF2">
    <property type="entry name" value="PROTEIN BIC1"/>
    <property type="match status" value="1"/>
</dbReference>
<dbReference type="GO" id="GO:0009785">
    <property type="term" value="P:blue light signaling pathway"/>
    <property type="evidence" value="ECO:0007669"/>
    <property type="project" value="InterPro"/>
</dbReference>
<dbReference type="PANTHER" id="PTHR34207">
    <property type="entry name" value="PROTEIN BIC1"/>
    <property type="match status" value="1"/>
</dbReference>
<dbReference type="RefSeq" id="XP_031399034.1">
    <property type="nucleotide sequence ID" value="XM_031543174.1"/>
</dbReference>
<protein>
    <submittedName>
        <fullName evidence="3">Protein BIC1</fullName>
    </submittedName>
</protein>
<reference evidence="3" key="2">
    <citation type="submission" date="2025-08" db="UniProtKB">
        <authorList>
            <consortium name="RefSeq"/>
        </authorList>
    </citation>
    <scope>IDENTIFICATION</scope>
    <source>
        <tissue evidence="3">Leaf</tissue>
    </source>
</reference>
<sequence length="165" mass="18544">MSKELIEMSSRWSEEPSSDTPELPRSKSVETPSPQEDRTEKEEPEILSLVSDAPKDDSIWPGEMASTMSPLMVGGGVDDAFGKEEWPVLKLEDNGRERLKRHRTEVAGRVWIPDIWGQEDLLKDWVDCSVFDAQLMSGKIMSARAALVEEGRRANTGGLRIENRC</sequence>
<evidence type="ECO:0000313" key="3">
    <source>
        <dbReference type="RefSeq" id="XP_031399034.1"/>
    </source>
</evidence>
<proteinExistence type="predicted"/>
<feature type="region of interest" description="Disordered" evidence="1">
    <location>
        <begin position="1"/>
        <end position="67"/>
    </location>
</feature>